<feature type="transmembrane region" description="Helical" evidence="4">
    <location>
        <begin position="231"/>
        <end position="252"/>
    </location>
</feature>
<dbReference type="GO" id="GO:0016020">
    <property type="term" value="C:membrane"/>
    <property type="evidence" value="ECO:0007669"/>
    <property type="project" value="TreeGrafter"/>
</dbReference>
<dbReference type="InterPro" id="IPR005804">
    <property type="entry name" value="FA_desaturase_dom"/>
</dbReference>
<dbReference type="GO" id="GO:0016717">
    <property type="term" value="F:oxidoreductase activity, acting on paired donors, with oxidation of a pair of donors resulting in the reduction of molecular oxygen to two molecules of water"/>
    <property type="evidence" value="ECO:0007669"/>
    <property type="project" value="TreeGrafter"/>
</dbReference>
<keyword evidence="4" id="KW-1133">Transmembrane helix</keyword>
<dbReference type="Pfam" id="PF00487">
    <property type="entry name" value="FA_desaturase"/>
    <property type="match status" value="1"/>
</dbReference>
<evidence type="ECO:0000259" key="5">
    <source>
        <dbReference type="Pfam" id="PF00487"/>
    </source>
</evidence>
<keyword evidence="4" id="KW-0812">Transmembrane</keyword>
<evidence type="ECO:0000313" key="6">
    <source>
        <dbReference type="EMBL" id="RCJ26979.1"/>
    </source>
</evidence>
<name>A0A367QSR1_9NOSO</name>
<evidence type="ECO:0000313" key="7">
    <source>
        <dbReference type="Proteomes" id="UP000252107"/>
    </source>
</evidence>
<dbReference type="Proteomes" id="UP000252107">
    <property type="component" value="Unassembled WGS sequence"/>
</dbReference>
<dbReference type="AlphaFoldDB" id="A0A367QSR1"/>
<proteinExistence type="inferred from homology"/>
<sequence>MQVSKVRFSNQEATLFAQEVKTQVADYFAVTGRSPKADSRMVCKTIIFLLITYGSYALILSNQFSAWQMLWLAVLMGVGIAGIGFCIAHDALHGAYSANPRVNKFIGYIFDLLGANGYIWKIAHNTIHHTYSNIPGVDQDLMVSPLIRFSSATPLKPIHKYQHIYAFLAYSLATLNWLFMKDFLCFQLRDFGPCKDLVHSRAEVVNLIWTKLFVYAYTIAIPLLILDVTWWQFIIGFVVMHVTAGLILGVVFQLAHVVEGLEFPVPDENGTIEHTWLVHQMVTTANFAHDNQLLSWFVGGLNYQIEHHLFPQVCSIHYPAISQIVREVAEKHGVPYNYYPTFFGAIESHYSMLKKLGNPHTEVNTNPSLCS</sequence>
<protein>
    <submittedName>
        <fullName evidence="6">Fatty acid desaturase</fullName>
    </submittedName>
</protein>
<feature type="transmembrane region" description="Helical" evidence="4">
    <location>
        <begin position="164"/>
        <end position="184"/>
    </location>
</feature>
<dbReference type="EMBL" id="LXQD01000306">
    <property type="protein sequence ID" value="RCJ26979.1"/>
    <property type="molecule type" value="Genomic_DNA"/>
</dbReference>
<comment type="cofactor">
    <cofactor evidence="1">
        <name>Fe(2+)</name>
        <dbReference type="ChEBI" id="CHEBI:29033"/>
    </cofactor>
</comment>
<feature type="transmembrane region" description="Helical" evidence="4">
    <location>
        <begin position="41"/>
        <end position="59"/>
    </location>
</feature>
<dbReference type="CDD" id="cd03506">
    <property type="entry name" value="Delta6-FADS-like"/>
    <property type="match status" value="1"/>
</dbReference>
<keyword evidence="7" id="KW-1185">Reference proteome</keyword>
<comment type="similarity">
    <text evidence="2">Belongs to the fatty acid desaturase type 2 family.</text>
</comment>
<dbReference type="PIRSF" id="PIRSF015921">
    <property type="entry name" value="FA_sphinglp_des"/>
    <property type="match status" value="1"/>
</dbReference>
<evidence type="ECO:0000256" key="4">
    <source>
        <dbReference type="SAM" id="Phobius"/>
    </source>
</evidence>
<feature type="transmembrane region" description="Helical" evidence="4">
    <location>
        <begin position="105"/>
        <end position="123"/>
    </location>
</feature>
<evidence type="ECO:0000256" key="3">
    <source>
        <dbReference type="ARBA" id="ARBA00023004"/>
    </source>
</evidence>
<evidence type="ECO:0000256" key="2">
    <source>
        <dbReference type="ARBA" id="ARBA00008749"/>
    </source>
</evidence>
<feature type="transmembrane region" description="Helical" evidence="4">
    <location>
        <begin position="71"/>
        <end position="93"/>
    </location>
</feature>
<evidence type="ECO:0000256" key="1">
    <source>
        <dbReference type="ARBA" id="ARBA00001954"/>
    </source>
</evidence>
<organism evidence="6 7">
    <name type="scientific">Nostoc minutum NIES-26</name>
    <dbReference type="NCBI Taxonomy" id="1844469"/>
    <lineage>
        <taxon>Bacteria</taxon>
        <taxon>Bacillati</taxon>
        <taxon>Cyanobacteriota</taxon>
        <taxon>Cyanophyceae</taxon>
        <taxon>Nostocales</taxon>
        <taxon>Nostocaceae</taxon>
        <taxon>Nostoc</taxon>
    </lineage>
</organism>
<gene>
    <name evidence="6" type="ORF">A6770_02065</name>
</gene>
<feature type="domain" description="Fatty acid desaturase" evidence="5">
    <location>
        <begin position="66"/>
        <end position="339"/>
    </location>
</feature>
<feature type="transmembrane region" description="Helical" evidence="4">
    <location>
        <begin position="204"/>
        <end position="225"/>
    </location>
</feature>
<comment type="caution">
    <text evidence="6">The sequence shown here is derived from an EMBL/GenBank/DDBJ whole genome shotgun (WGS) entry which is preliminary data.</text>
</comment>
<dbReference type="InterPro" id="IPR012171">
    <property type="entry name" value="Fatty_acid_desaturase"/>
</dbReference>
<accession>A0A367QSR1</accession>
<dbReference type="GO" id="GO:0008610">
    <property type="term" value="P:lipid biosynthetic process"/>
    <property type="evidence" value="ECO:0007669"/>
    <property type="project" value="UniProtKB-ARBA"/>
</dbReference>
<dbReference type="PANTHER" id="PTHR19353:SF19">
    <property type="entry name" value="DELTA(5) FATTY ACID DESATURASE C-RELATED"/>
    <property type="match status" value="1"/>
</dbReference>
<dbReference type="PANTHER" id="PTHR19353">
    <property type="entry name" value="FATTY ACID DESATURASE 2"/>
    <property type="match status" value="1"/>
</dbReference>
<keyword evidence="4" id="KW-0472">Membrane</keyword>
<keyword evidence="3" id="KW-0408">Iron</keyword>
<reference evidence="6" key="1">
    <citation type="submission" date="2016-04" db="EMBL/GenBank/DDBJ databases">
        <authorList>
            <person name="Tabuchi Yagui T.R."/>
        </authorList>
    </citation>
    <scope>NUCLEOTIDE SEQUENCE [LARGE SCALE GENOMIC DNA]</scope>
    <source>
        <strain evidence="6">NIES-26</strain>
    </source>
</reference>